<gene>
    <name evidence="1" type="ORF">KM842_10850</name>
</gene>
<evidence type="ECO:0000313" key="1">
    <source>
        <dbReference type="EMBL" id="QWS32771.1"/>
    </source>
</evidence>
<accession>A0ACD1E1Q8</accession>
<dbReference type="Proteomes" id="UP000681794">
    <property type="component" value="Chromosome"/>
</dbReference>
<keyword evidence="2" id="KW-1185">Reference proteome</keyword>
<sequence>MRGVRWRAMPTLASYLTDPRPAVRLRAVMAAGTTPSVDDLELLVEQCAVEPDLQVREVLTWALVRLPAEVVVPRLVGELERPEPQARSQALHTLSKIRDGSVYPQVAGRLSDVDPGVARTAWRAAVLLAPESAHPELARTLAVQLGQGDPETRLALSRAIAGLGAEVAGPVLAAAAEHRNDAVREHAAETLRLLDDPDAGSALAVARARREVALGRTRAAKG</sequence>
<protein>
    <submittedName>
        <fullName evidence="1">HEAT repeat domain-containing protein</fullName>
    </submittedName>
</protein>
<evidence type="ECO:0000313" key="2">
    <source>
        <dbReference type="Proteomes" id="UP000681794"/>
    </source>
</evidence>
<organism evidence="1 2">
    <name type="scientific">Curtobacterium aetherium</name>
    <dbReference type="NCBI Taxonomy" id="2841594"/>
    <lineage>
        <taxon>Bacteria</taxon>
        <taxon>Bacillati</taxon>
        <taxon>Actinomycetota</taxon>
        <taxon>Actinomycetes</taxon>
        <taxon>Micrococcales</taxon>
        <taxon>Microbacteriaceae</taxon>
        <taxon>Curtobacterium</taxon>
    </lineage>
</organism>
<reference evidence="1" key="1">
    <citation type="submission" date="2021-06" db="EMBL/GenBank/DDBJ databases">
        <authorList>
            <person name="Ellington A.J."/>
            <person name="Bryan N.C."/>
            <person name="Christner B.C."/>
            <person name="Reisch C.R."/>
        </authorList>
    </citation>
    <scope>NUCLEOTIDE SEQUENCE</scope>
    <source>
        <strain evidence="1">L6-1</strain>
    </source>
</reference>
<dbReference type="EMBL" id="CP076544">
    <property type="protein sequence ID" value="QWS32771.1"/>
    <property type="molecule type" value="Genomic_DNA"/>
</dbReference>
<proteinExistence type="predicted"/>
<name>A0ACD1E1Q8_9MICO</name>